<feature type="domain" description="Aconitase/3-isopropylmalate dehydratase large subunit alpha/beta/alpha" evidence="11">
    <location>
        <begin position="66"/>
        <end position="533"/>
    </location>
</feature>
<dbReference type="NCBIfam" id="NF006757">
    <property type="entry name" value="PRK09277.1"/>
    <property type="match status" value="1"/>
</dbReference>
<dbReference type="PRINTS" id="PR00415">
    <property type="entry name" value="ACONITASE"/>
</dbReference>
<evidence type="ECO:0000256" key="3">
    <source>
        <dbReference type="ARBA" id="ARBA00007185"/>
    </source>
</evidence>
<dbReference type="SUPFAM" id="SSF52016">
    <property type="entry name" value="LeuD/IlvD-like"/>
    <property type="match status" value="1"/>
</dbReference>
<dbReference type="FunFam" id="3.30.499.10:FF:000015">
    <property type="entry name" value="Aconitate hydratase 1"/>
    <property type="match status" value="1"/>
</dbReference>
<dbReference type="InterPro" id="IPR000573">
    <property type="entry name" value="AconitaseA/IPMdHydase_ssu_swvl"/>
</dbReference>
<keyword evidence="6" id="KW-0479">Metal-binding</keyword>
<evidence type="ECO:0000313" key="13">
    <source>
        <dbReference type="EMBL" id="OYQ09009.1"/>
    </source>
</evidence>
<evidence type="ECO:0000256" key="5">
    <source>
        <dbReference type="ARBA" id="ARBA00022485"/>
    </source>
</evidence>
<comment type="pathway">
    <text evidence="2">Organic acid metabolism; propanoate degradation.</text>
</comment>
<dbReference type="FunFam" id="3.20.19.10:FF:000006">
    <property type="entry name" value="Aconitate hydratase 1"/>
    <property type="match status" value="1"/>
</dbReference>
<dbReference type="FunFam" id="3.30.499.10:FF:000014">
    <property type="entry name" value="Aconitate hydratase 1"/>
    <property type="match status" value="1"/>
</dbReference>
<dbReference type="InterPro" id="IPR015928">
    <property type="entry name" value="Aconitase/3IPM_dehydase_swvl"/>
</dbReference>
<dbReference type="InterPro" id="IPR006249">
    <property type="entry name" value="Aconitase/IRP2"/>
</dbReference>
<comment type="similarity">
    <text evidence="3">Belongs to the aconitase/IPM isomerase family.</text>
</comment>
<evidence type="ECO:0000256" key="7">
    <source>
        <dbReference type="ARBA" id="ARBA00023004"/>
    </source>
</evidence>
<evidence type="ECO:0000259" key="11">
    <source>
        <dbReference type="Pfam" id="PF00330"/>
    </source>
</evidence>
<organism evidence="13 14">
    <name type="scientific">Ralstonia solanacearum K60</name>
    <dbReference type="NCBI Taxonomy" id="1091042"/>
    <lineage>
        <taxon>Bacteria</taxon>
        <taxon>Pseudomonadati</taxon>
        <taxon>Pseudomonadota</taxon>
        <taxon>Betaproteobacteria</taxon>
        <taxon>Burkholderiales</taxon>
        <taxon>Burkholderiaceae</taxon>
        <taxon>Ralstonia</taxon>
        <taxon>Ralstonia solanacearum species complex</taxon>
    </lineage>
</organism>
<dbReference type="PANTHER" id="PTHR11670">
    <property type="entry name" value="ACONITASE/IRON-RESPONSIVE ELEMENT FAMILY MEMBER"/>
    <property type="match status" value="1"/>
</dbReference>
<dbReference type="AlphaFoldDB" id="A0AAP8D1P7"/>
<dbReference type="NCBIfam" id="NF009520">
    <property type="entry name" value="PRK12881.1"/>
    <property type="match status" value="1"/>
</dbReference>
<accession>A0AAP8D1P7</accession>
<dbReference type="Gene3D" id="3.20.19.10">
    <property type="entry name" value="Aconitase, domain 4"/>
    <property type="match status" value="1"/>
</dbReference>
<proteinExistence type="inferred from homology"/>
<dbReference type="SUPFAM" id="SSF53732">
    <property type="entry name" value="Aconitase iron-sulfur domain"/>
    <property type="match status" value="1"/>
</dbReference>
<comment type="catalytic activity">
    <reaction evidence="10">
        <text>citrate = D-threo-isocitrate</text>
        <dbReference type="Rhea" id="RHEA:10336"/>
        <dbReference type="ChEBI" id="CHEBI:15562"/>
        <dbReference type="ChEBI" id="CHEBI:16947"/>
        <dbReference type="EC" id="4.2.1.3"/>
    </reaction>
</comment>
<keyword evidence="5" id="KW-0004">4Fe-4S</keyword>
<comment type="cofactor">
    <cofactor evidence="1">
        <name>[4Fe-4S] cluster</name>
        <dbReference type="ChEBI" id="CHEBI:49883"/>
    </cofactor>
</comment>
<name>A0AAP8D1P7_RALSL</name>
<dbReference type="GO" id="GO:0051539">
    <property type="term" value="F:4 iron, 4 sulfur cluster binding"/>
    <property type="evidence" value="ECO:0007669"/>
    <property type="project" value="UniProtKB-KW"/>
</dbReference>
<evidence type="ECO:0000256" key="8">
    <source>
        <dbReference type="ARBA" id="ARBA00023014"/>
    </source>
</evidence>
<dbReference type="Gene3D" id="3.30.499.10">
    <property type="entry name" value="Aconitase, domain 3"/>
    <property type="match status" value="2"/>
</dbReference>
<dbReference type="Pfam" id="PF00330">
    <property type="entry name" value="Aconitase"/>
    <property type="match status" value="1"/>
</dbReference>
<dbReference type="InterPro" id="IPR036008">
    <property type="entry name" value="Aconitase_4Fe-4S_dom"/>
</dbReference>
<gene>
    <name evidence="13" type="ORF">B7R77_18580</name>
</gene>
<dbReference type="GO" id="GO:0019679">
    <property type="term" value="P:propionate metabolic process, methylcitrate cycle"/>
    <property type="evidence" value="ECO:0007669"/>
    <property type="project" value="InterPro"/>
</dbReference>
<keyword evidence="7" id="KW-0408">Iron</keyword>
<evidence type="ECO:0000256" key="6">
    <source>
        <dbReference type="ARBA" id="ARBA00022723"/>
    </source>
</evidence>
<dbReference type="InterPro" id="IPR012708">
    <property type="entry name" value="2Me_IsoCit_deHydtase_FeS-dep"/>
</dbReference>
<protein>
    <recommendedName>
        <fullName evidence="4">aconitate hydratase</fullName>
        <ecNumber evidence="4">4.2.1.3</ecNumber>
    </recommendedName>
</protein>
<dbReference type="RefSeq" id="WP_094394338.1">
    <property type="nucleotide sequence ID" value="NZ_NCTK01000002.1"/>
</dbReference>
<dbReference type="InterPro" id="IPR001030">
    <property type="entry name" value="Acoase/IPM_deHydtase_lsu_aba"/>
</dbReference>
<evidence type="ECO:0000256" key="4">
    <source>
        <dbReference type="ARBA" id="ARBA00012926"/>
    </source>
</evidence>
<evidence type="ECO:0000256" key="9">
    <source>
        <dbReference type="ARBA" id="ARBA00023239"/>
    </source>
</evidence>
<evidence type="ECO:0000256" key="1">
    <source>
        <dbReference type="ARBA" id="ARBA00001966"/>
    </source>
</evidence>
<feature type="domain" description="Aconitase A/isopropylmalate dehydratase small subunit swivel" evidence="12">
    <location>
        <begin position="661"/>
        <end position="792"/>
    </location>
</feature>
<keyword evidence="8" id="KW-0411">Iron-sulfur</keyword>
<dbReference type="NCBIfam" id="TIGR02333">
    <property type="entry name" value="2met_isocit_dHY"/>
    <property type="match status" value="1"/>
</dbReference>
<evidence type="ECO:0000259" key="12">
    <source>
        <dbReference type="Pfam" id="PF00694"/>
    </source>
</evidence>
<dbReference type="Proteomes" id="UP000216164">
    <property type="component" value="Unassembled WGS sequence"/>
</dbReference>
<dbReference type="InterPro" id="IPR015931">
    <property type="entry name" value="Acnase/IPM_dHydase_lsu_aba_1/3"/>
</dbReference>
<evidence type="ECO:0000313" key="14">
    <source>
        <dbReference type="Proteomes" id="UP000216164"/>
    </source>
</evidence>
<comment type="caution">
    <text evidence="13">The sequence shown here is derived from an EMBL/GenBank/DDBJ whole genome shotgun (WGS) entry which is preliminary data.</text>
</comment>
<dbReference type="Gene3D" id="6.10.190.10">
    <property type="match status" value="1"/>
</dbReference>
<reference evidence="13 14" key="1">
    <citation type="submission" date="2017-04" db="EMBL/GenBank/DDBJ databases">
        <title>Genome Announcement: Closed genomes of Ralstonia solanacearum strains K60, UW551, and UW700.</title>
        <authorList>
            <person name="Hayes M."/>
            <person name="Macintyre A.M."/>
            <person name="Allen C."/>
        </authorList>
    </citation>
    <scope>NUCLEOTIDE SEQUENCE [LARGE SCALE GENOMIC DNA]</scope>
    <source>
        <strain evidence="13 14">UW25</strain>
    </source>
</reference>
<dbReference type="GO" id="GO:0003994">
    <property type="term" value="F:aconitate hydratase activity"/>
    <property type="evidence" value="ECO:0007669"/>
    <property type="project" value="UniProtKB-EC"/>
</dbReference>
<dbReference type="GO" id="GO:0046872">
    <property type="term" value="F:metal ion binding"/>
    <property type="evidence" value="ECO:0007669"/>
    <property type="project" value="UniProtKB-KW"/>
</dbReference>
<dbReference type="EC" id="4.2.1.3" evidence="4"/>
<sequence length="869" mass="94418">MNTAHRKPLPGTSLDYFDAREAVEAIAPGAYDTLPYTSRVLAENLARRCDPAMLADSLRQLIERKRERDFPWFPARVVCHDILGQTALVDLAGLRDAIADQGGDPAQVNPVVPVQLIVDHSLAVECGGDDPDAFAKNRAIEDRRNEDRFHFIEWTKLAFKNVDVIPAGNGIMHQINLEKMSPVIHAQDGVAFPDTLVGTDSHTPHVDALGVIAVGVGGLEAENVMLGRASWMRLPDIVGVELTGARQPGITATDIVLALTEFLRRQKVVGAYLEFYGEGASRLTLGDRATISNMAPEYGATAAMFSIDPQTLDYLRLTGRSDEQVKLVETYAKTAGLWSDTLKHAAYERVLRFDLSSVVRNMAGPSNPHARVATTELAAKGIAGQWDDVPGQMPDGAVIIAAITSCTNTSNPRNVIAAALLARNANRLGLARKPWVKSSLAPGSKAVALYLEAAGLKAELEQLGFGIVAFACTTCNGMSGALDPKIQQEIIDRDLYATAVLSGNRNFDGRIHPYAKQAFLASPPLVVAYAIAGTVRFDIERDSFGNDAHGKPITLKDLWPSDEEIDAIVRAAVKPEQFRQVYIPMFDQRSETTASVNPLYDWRPQSTYIRRPPYWDKEGEGALASERTLRGLRPLAVLGDNITTDHLSPSNAILASSAAGEYLARMGLPEEDFNSYATHRGDHLTAQRATFANPTLINEMAVVDGAVKKGSLARIEPEGQVTRMWEAIETYMKRKQPLIVIAGADYGQGSSRDWAAKGVRLAGVEAIAAEGFERIHRTNLIGMGVLPLEFKPGTTRITLGIDGTETFDVVGARTPRADLTLVIHRGNGERVDVPVTCRLDTAEEVSIYEAGGVLQRFAQDFLESAKEAA</sequence>
<dbReference type="Pfam" id="PF00694">
    <property type="entry name" value="Aconitase_C"/>
    <property type="match status" value="1"/>
</dbReference>
<evidence type="ECO:0000256" key="10">
    <source>
        <dbReference type="ARBA" id="ARBA00023501"/>
    </source>
</evidence>
<evidence type="ECO:0000256" key="2">
    <source>
        <dbReference type="ARBA" id="ARBA00005026"/>
    </source>
</evidence>
<keyword evidence="9" id="KW-0456">Lyase</keyword>
<dbReference type="EMBL" id="NCTK01000002">
    <property type="protein sequence ID" value="OYQ09009.1"/>
    <property type="molecule type" value="Genomic_DNA"/>
</dbReference>